<dbReference type="Proteomes" id="UP000050790">
    <property type="component" value="Unassembled WGS sequence"/>
</dbReference>
<accession>A0AA84ZLZ6</accession>
<proteinExistence type="predicted"/>
<reference evidence="2" key="1">
    <citation type="submission" date="2023-11" db="UniProtKB">
        <authorList>
            <consortium name="WormBaseParasite"/>
        </authorList>
    </citation>
    <scope>IDENTIFICATION</scope>
</reference>
<dbReference type="WBParaSite" id="SMRG1_35400.1">
    <property type="protein sequence ID" value="SMRG1_35400.1"/>
    <property type="gene ID" value="SMRG1_35400"/>
</dbReference>
<evidence type="ECO:0000313" key="2">
    <source>
        <dbReference type="WBParaSite" id="SMRG1_35400.1"/>
    </source>
</evidence>
<evidence type="ECO:0000313" key="1">
    <source>
        <dbReference type="Proteomes" id="UP000050790"/>
    </source>
</evidence>
<organism evidence="1 2">
    <name type="scientific">Schistosoma margrebowiei</name>
    <dbReference type="NCBI Taxonomy" id="48269"/>
    <lineage>
        <taxon>Eukaryota</taxon>
        <taxon>Metazoa</taxon>
        <taxon>Spiralia</taxon>
        <taxon>Lophotrochozoa</taxon>
        <taxon>Platyhelminthes</taxon>
        <taxon>Trematoda</taxon>
        <taxon>Digenea</taxon>
        <taxon>Strigeidida</taxon>
        <taxon>Schistosomatoidea</taxon>
        <taxon>Schistosomatidae</taxon>
        <taxon>Schistosoma</taxon>
    </lineage>
</organism>
<sequence length="80" mass="9484">MLLIMQYVAHKLLLQNYKFIIRLLLKSQTDQSWISSENLETLDVCFVLLLKENTQCLEDTSILTSIRKVNYRESSIQYNK</sequence>
<name>A0AA84ZLZ6_9TREM</name>
<protein>
    <submittedName>
        <fullName evidence="2">Uncharacterized protein</fullName>
    </submittedName>
</protein>
<dbReference type="AlphaFoldDB" id="A0AA84ZLZ6"/>